<evidence type="ECO:0000313" key="9">
    <source>
        <dbReference type="EMBL" id="AFY82166.1"/>
    </source>
</evidence>
<dbReference type="SUPFAM" id="SSF52129">
    <property type="entry name" value="Caspase-like"/>
    <property type="match status" value="1"/>
</dbReference>
<dbReference type="InterPro" id="IPR049052">
    <property type="entry name" value="nSTAND1"/>
</dbReference>
<organism evidence="9 10">
    <name type="scientific">Oscillatoria acuminata PCC 6304</name>
    <dbReference type="NCBI Taxonomy" id="56110"/>
    <lineage>
        <taxon>Bacteria</taxon>
        <taxon>Bacillati</taxon>
        <taxon>Cyanobacteriota</taxon>
        <taxon>Cyanophyceae</taxon>
        <taxon>Oscillatoriophycideae</taxon>
        <taxon>Oscillatoriales</taxon>
        <taxon>Oscillatoriaceae</taxon>
        <taxon>Oscillatoria</taxon>
    </lineage>
</organism>
<dbReference type="InParanoid" id="K9TJ33"/>
<dbReference type="InterPro" id="IPR001680">
    <property type="entry name" value="WD40_rpt"/>
</dbReference>
<dbReference type="EMBL" id="CP003607">
    <property type="protein sequence ID" value="AFY82166.1"/>
    <property type="molecule type" value="Genomic_DNA"/>
</dbReference>
<dbReference type="PROSITE" id="PS50294">
    <property type="entry name" value="WD_REPEATS_REGION"/>
    <property type="match status" value="10"/>
</dbReference>
<feature type="repeat" description="WD" evidence="4">
    <location>
        <begin position="1174"/>
        <end position="1215"/>
    </location>
</feature>
<feature type="repeat" description="TPR" evidence="5">
    <location>
        <begin position="1462"/>
        <end position="1495"/>
    </location>
</feature>
<feature type="coiled-coil region" evidence="6">
    <location>
        <begin position="630"/>
        <end position="657"/>
    </location>
</feature>
<feature type="repeat" description="WD" evidence="4">
    <location>
        <begin position="1044"/>
        <end position="1078"/>
    </location>
</feature>
<dbReference type="SMART" id="SM00028">
    <property type="entry name" value="TPR"/>
    <property type="match status" value="5"/>
</dbReference>
<name>K9TJ33_9CYAN</name>
<feature type="repeat" description="WD" evidence="4">
    <location>
        <begin position="915"/>
        <end position="947"/>
    </location>
</feature>
<protein>
    <submittedName>
        <fullName evidence="9">WD40 repeat-containing protein</fullName>
    </submittedName>
</protein>
<dbReference type="InterPro" id="IPR020472">
    <property type="entry name" value="WD40_PAC1"/>
</dbReference>
<sequence>MKKRQALVVGINDYLDEDVLERLRTPANDANALAQKLIEFGFEVTGLPSASDQEAWRVHPEKHLLTHELENAITNLFALDANVSTPETALLFFAGHGLRKVKGNLTKGFLATSRVDSKESWGFPLKELREILEKSRVKQQIVILDCCHAGELLNFDEADPGDGETISRCFIAACREFEPAYEPTTGEHSVLTDALLQGLQQEGIISNVTLSKAIETALQTRNQTPICHNWGEIVLRDPGVELPEEILQDECPYKGLKAFQERDAKYFFGRDKLTQTLVYRLRDSQFLAVLGISGSGKSSLVRAGLIPDLKQGSTLSESKTWKICAPFKPGDDPLASLAQVLVDENLCTSEQATQELAKGAKGLHRLISPANAPCVFVVDQFEQVFTQCQDPAKRSQFFDCLLGATDFDSLRDKGGWGRSATSLLRVIITMRADFLGKCAEYPQLAKLIQTHQAIVTEMKEAELREAIGKPAKKVNWNIPPDLENLMVADVQKSPGSLPLLQDILQQLWDRRSQRLTVQTYQDMGGVQKALQNRANKVYQTLSPEQQTIARSIFLELTQLLENTKPTARQVRKTQLTDLPPSPEQVETVLEKLETARLVVTSELQARGNPEDKITVVDVAHESLISNWEQLKQWVKENPQAKRQRDEIQAKARDWEDKGKRREGLLRGADLGDVEAFVRRNGETFPLSALAREYLRTSIRHQRTTRIISIGAVVTLLTVVTGLWLNAQRQVTIASLGEKAARAKNLLTSQPVDGLVLAIQAAGESQDKLGQVLSPVQDSLLSSLQITPEDNSLRGHQDALMTVAISPDGEIIVSGSSDNTLRLWNRQGDLITVLHGHQGWVWAVAISPDGQTIVSGSDDNTLRLWNRQGQQIGVLHGHQGSVNAVAISPDGQTIVSGSSDNTLRLWNRQGQQIGVLHGHEDSVRTVAISPDGQTIVSGSDDNTVRLWNRQGQQTQILHWYQHTVHAVAISPDGKYIAASGSLPLGGGENIVRLWNLQGQEIGELRGHQGWVSALAFSPHGKYIVTGSFDNNVGLWNYQGESIGLLLGHQKIVNAVVFSPDGKTIVSGSADKTVRLWSLEEKIVKGWRAHPYGINDVAVSPDGEYIASSSGTFLGWSDDTTVRLWNRQGELIQELRGHEDAVNSVAISPDGQTIVSGSSDNTVRLWDRQGEIIQELRGHQDSIHTVAFSDDGETIISESYHNNVRLWNLRGEQIVVLSGDHSWFKTVTISPDGQTIISGSYDNTMRLWNRQGELIKQLHSPQNPIDALAISLDGETIVSYEDTTLRIWNSQNQKIGELVPDWNSVKDIAISPDGEYIVIGHNNSTLRLWNRYGQPIGQPLRGHGDEINTVAFSPNGQYIVSGSKDGFLGLWPMGWKNWLQMGCNQLQYHPVLVAPETDVARQAGETCQKYAWNSTESAQFLVRHGKALARSEDLDGAVAKFQQAKRLDATLNLEPEAEAKRLAVAVLVEEGNDLAYQGEYNEAVAKFQQALTLDPTRNLEAKAEAKRIAVPVLLAQGEQGVKNKQYKAAVEAYTAAQNIDATVEISAETWNNLCWFGSLGGEAEAVMPACEQAVTLEPEYAGYRGNLGLAKALAGDNEGAIQDFQAFIELSNHAEVNRQVQGYIDTLRAGENPFTEAEIKRLLGE</sequence>
<keyword evidence="3 5" id="KW-0802">TPR repeat</keyword>
<feature type="repeat" description="WD" evidence="4">
    <location>
        <begin position="874"/>
        <end position="906"/>
    </location>
</feature>
<dbReference type="PRINTS" id="PR00320">
    <property type="entry name" value="GPROTEINBRPT"/>
</dbReference>
<dbReference type="SMART" id="SM00320">
    <property type="entry name" value="WD40"/>
    <property type="match status" value="14"/>
</dbReference>
<dbReference type="SUPFAM" id="SSF48452">
    <property type="entry name" value="TPR-like"/>
    <property type="match status" value="1"/>
</dbReference>
<dbReference type="STRING" id="56110.Oscil6304_2548"/>
<dbReference type="PATRIC" id="fig|56110.3.peg.3039"/>
<dbReference type="PANTHER" id="PTHR44019">
    <property type="entry name" value="WD REPEAT-CONTAINING PROTEIN 55"/>
    <property type="match status" value="1"/>
</dbReference>
<keyword evidence="6" id="KW-0175">Coiled coil</keyword>
<dbReference type="PROSITE" id="PS50082">
    <property type="entry name" value="WD_REPEATS_2"/>
    <property type="match status" value="11"/>
</dbReference>
<dbReference type="InterPro" id="IPR050505">
    <property type="entry name" value="WDR55/POC1"/>
</dbReference>
<evidence type="ECO:0000259" key="7">
    <source>
        <dbReference type="Pfam" id="PF00656"/>
    </source>
</evidence>
<dbReference type="GO" id="GO:0004197">
    <property type="term" value="F:cysteine-type endopeptidase activity"/>
    <property type="evidence" value="ECO:0007669"/>
    <property type="project" value="InterPro"/>
</dbReference>
<dbReference type="HOGENOM" id="CLU_002352_0_1_3"/>
<evidence type="ECO:0000256" key="5">
    <source>
        <dbReference type="PROSITE-ProRule" id="PRU00339"/>
    </source>
</evidence>
<dbReference type="Pfam" id="PF00656">
    <property type="entry name" value="Peptidase_C14"/>
    <property type="match status" value="1"/>
</dbReference>
<dbReference type="Pfam" id="PF00400">
    <property type="entry name" value="WD40"/>
    <property type="match status" value="14"/>
</dbReference>
<dbReference type="InterPro" id="IPR027417">
    <property type="entry name" value="P-loop_NTPase"/>
</dbReference>
<dbReference type="InterPro" id="IPR011990">
    <property type="entry name" value="TPR-like_helical_dom_sf"/>
</dbReference>
<dbReference type="OrthoDB" id="464342at2"/>
<dbReference type="Gene3D" id="3.40.50.300">
    <property type="entry name" value="P-loop containing nucleotide triphosphate hydrolases"/>
    <property type="match status" value="1"/>
</dbReference>
<dbReference type="InterPro" id="IPR019734">
    <property type="entry name" value="TPR_rpt"/>
</dbReference>
<feature type="repeat" description="WD" evidence="4">
    <location>
        <begin position="792"/>
        <end position="824"/>
    </location>
</feature>
<feature type="repeat" description="WD" evidence="4">
    <location>
        <begin position="1215"/>
        <end position="1247"/>
    </location>
</feature>
<evidence type="ECO:0000256" key="6">
    <source>
        <dbReference type="SAM" id="Coils"/>
    </source>
</evidence>
<dbReference type="CDD" id="cd00200">
    <property type="entry name" value="WD40"/>
    <property type="match status" value="2"/>
</dbReference>
<dbReference type="KEGG" id="oac:Oscil6304_2548"/>
<evidence type="ECO:0000313" key="10">
    <source>
        <dbReference type="Proteomes" id="UP000010367"/>
    </source>
</evidence>
<dbReference type="GO" id="GO:0006508">
    <property type="term" value="P:proteolysis"/>
    <property type="evidence" value="ECO:0007669"/>
    <property type="project" value="InterPro"/>
</dbReference>
<dbReference type="Pfam" id="PF20703">
    <property type="entry name" value="nSTAND1"/>
    <property type="match status" value="1"/>
</dbReference>
<dbReference type="Pfam" id="PF07719">
    <property type="entry name" value="TPR_2"/>
    <property type="match status" value="1"/>
</dbReference>
<dbReference type="Gene3D" id="3.40.50.1460">
    <property type="match status" value="1"/>
</dbReference>
<keyword evidence="1 4" id="KW-0853">WD repeat</keyword>
<dbReference type="PROSITE" id="PS50005">
    <property type="entry name" value="TPR"/>
    <property type="match status" value="1"/>
</dbReference>
<gene>
    <name evidence="9" type="ORF">Oscil6304_2548</name>
</gene>
<dbReference type="InterPro" id="IPR013105">
    <property type="entry name" value="TPR_2"/>
</dbReference>
<feature type="repeat" description="WD" evidence="4">
    <location>
        <begin position="1133"/>
        <end position="1165"/>
    </location>
</feature>
<dbReference type="InterPro" id="IPR015943">
    <property type="entry name" value="WD40/YVTN_repeat-like_dom_sf"/>
</dbReference>
<keyword evidence="10" id="KW-1185">Reference proteome</keyword>
<keyword evidence="2" id="KW-0677">Repeat</keyword>
<dbReference type="SUPFAM" id="SSF52540">
    <property type="entry name" value="P-loop containing nucleoside triphosphate hydrolases"/>
    <property type="match status" value="1"/>
</dbReference>
<proteinExistence type="predicted"/>
<dbReference type="RefSeq" id="WP_015148808.1">
    <property type="nucleotide sequence ID" value="NC_019693.1"/>
</dbReference>
<evidence type="ECO:0000259" key="8">
    <source>
        <dbReference type="Pfam" id="PF20703"/>
    </source>
</evidence>
<dbReference type="SUPFAM" id="SSF50978">
    <property type="entry name" value="WD40 repeat-like"/>
    <property type="match status" value="3"/>
</dbReference>
<dbReference type="eggNOG" id="COG2319">
    <property type="taxonomic scope" value="Bacteria"/>
</dbReference>
<evidence type="ECO:0000256" key="4">
    <source>
        <dbReference type="PROSITE-ProRule" id="PRU00221"/>
    </source>
</evidence>
<accession>K9TJ33</accession>
<feature type="domain" description="Peptidase C14 caspase" evidence="7">
    <location>
        <begin position="4"/>
        <end position="218"/>
    </location>
</feature>
<dbReference type="InterPro" id="IPR011600">
    <property type="entry name" value="Pept_C14_caspase"/>
</dbReference>
<evidence type="ECO:0000256" key="1">
    <source>
        <dbReference type="ARBA" id="ARBA00022574"/>
    </source>
</evidence>
<dbReference type="InterPro" id="IPR029030">
    <property type="entry name" value="Caspase-like_dom_sf"/>
</dbReference>
<dbReference type="Gene3D" id="2.130.10.10">
    <property type="entry name" value="YVTN repeat-like/Quinoprotein amine dehydrogenase"/>
    <property type="match status" value="3"/>
</dbReference>
<feature type="repeat" description="WD" evidence="4">
    <location>
        <begin position="1296"/>
        <end position="1328"/>
    </location>
</feature>
<dbReference type="eggNOG" id="COG4249">
    <property type="taxonomic scope" value="Bacteria"/>
</dbReference>
<feature type="domain" description="Novel STAND NTPase 1" evidence="8">
    <location>
        <begin position="252"/>
        <end position="661"/>
    </location>
</feature>
<dbReference type="InterPro" id="IPR036322">
    <property type="entry name" value="WD40_repeat_dom_sf"/>
</dbReference>
<reference evidence="9 10" key="1">
    <citation type="submission" date="2012-06" db="EMBL/GenBank/DDBJ databases">
        <title>Finished chromosome of genome of Oscillatoria acuminata PCC 6304.</title>
        <authorList>
            <consortium name="US DOE Joint Genome Institute"/>
            <person name="Gugger M."/>
            <person name="Coursin T."/>
            <person name="Rippka R."/>
            <person name="Tandeau De Marsac N."/>
            <person name="Huntemann M."/>
            <person name="Wei C.-L."/>
            <person name="Han J."/>
            <person name="Detter J.C."/>
            <person name="Han C."/>
            <person name="Tapia R."/>
            <person name="Davenport K."/>
            <person name="Daligault H."/>
            <person name="Erkkila T."/>
            <person name="Gu W."/>
            <person name="Munk A.C.C."/>
            <person name="Teshima H."/>
            <person name="Xu Y."/>
            <person name="Chain P."/>
            <person name="Chen A."/>
            <person name="Krypides N."/>
            <person name="Mavromatis K."/>
            <person name="Markowitz V."/>
            <person name="Szeto E."/>
            <person name="Ivanova N."/>
            <person name="Mikhailova N."/>
            <person name="Ovchinnikova G."/>
            <person name="Pagani I."/>
            <person name="Pati A."/>
            <person name="Goodwin L."/>
            <person name="Peters L."/>
            <person name="Pitluck S."/>
            <person name="Woyke T."/>
            <person name="Kerfeld C."/>
        </authorList>
    </citation>
    <scope>NUCLEOTIDE SEQUENCE [LARGE SCALE GENOMIC DNA]</scope>
    <source>
        <strain evidence="9 10">PCC 6304</strain>
    </source>
</reference>
<dbReference type="Gene3D" id="1.25.40.10">
    <property type="entry name" value="Tetratricopeptide repeat domain"/>
    <property type="match status" value="2"/>
</dbReference>
<feature type="repeat" description="WD" evidence="4">
    <location>
        <begin position="833"/>
        <end position="865"/>
    </location>
</feature>
<evidence type="ECO:0000256" key="3">
    <source>
        <dbReference type="ARBA" id="ARBA00022803"/>
    </source>
</evidence>
<feature type="repeat" description="WD" evidence="4">
    <location>
        <begin position="1338"/>
        <end position="1369"/>
    </location>
</feature>
<evidence type="ECO:0000256" key="2">
    <source>
        <dbReference type="ARBA" id="ARBA00022737"/>
    </source>
</evidence>
<feature type="repeat" description="WD" evidence="4">
    <location>
        <begin position="1003"/>
        <end position="1035"/>
    </location>
</feature>
<dbReference type="Proteomes" id="UP000010367">
    <property type="component" value="Chromosome"/>
</dbReference>
<dbReference type="PANTHER" id="PTHR44019:SF8">
    <property type="entry name" value="POC1 CENTRIOLAR PROTEIN HOMOLOG"/>
    <property type="match status" value="1"/>
</dbReference>